<feature type="active site" description="Proton donor 1" evidence="15">
    <location>
        <position position="522"/>
    </location>
</feature>
<feature type="active site" description="Proton donor 2" evidence="20">
    <location>
        <position position="522"/>
    </location>
</feature>
<dbReference type="SUPFAM" id="SSF55486">
    <property type="entry name" value="Metalloproteases ('zincins'), catalytic domain"/>
    <property type="match status" value="2"/>
</dbReference>
<evidence type="ECO:0000256" key="1">
    <source>
        <dbReference type="ARBA" id="ARBA00008139"/>
    </source>
</evidence>
<evidence type="ECO:0000256" key="8">
    <source>
        <dbReference type="ARBA" id="ARBA00023049"/>
    </source>
</evidence>
<dbReference type="FunFam" id="1.10.1370.30:FF:000004">
    <property type="entry name" value="Angiotensin-converting enzyme"/>
    <property type="match status" value="2"/>
</dbReference>
<evidence type="ECO:0000256" key="13">
    <source>
        <dbReference type="PIRSR" id="PIRSR601548-1"/>
    </source>
</evidence>
<sequence length="1246" mass="144858">MTEALRFLVIALVLVGVRCASVDVDSKNKGKAKQTSKVHNEEEAVEFYNNFDKQFKFYCKRNSLAMWNYDTNITDFNLQRKLEATAAFAQFRKDSWKELMKYPWKDFSDPELKRKFQLSSVLGNAALSDHDFKRLDAIIIAMKTTYSKAKICSFQDSTKCDLSLEPELTELLKVSRDPEELRHIWIEWHRNSGEKVKEQYKEYVALSNKAAKMNHFDNAADLWLSSYESDEFRDQIFELLNQLKPLYQQLHAYVRRHLRLKYGKEVVKAKGPIPAHLLGNMWAQTWGNIADFMLPYPERQSADVTSNMIKQGYTPVKMFKLSEEFFVSLNLSAMPAMFWEKSILEKPKDGRDIVCHATAWDFCDSMDFRIKQCTVVNQRHLNTAHHEMGHVQYYLQYKHQPSIFRKGANKGFHEAVGDVLALSVSTPKHMRAIGLLQEQVSAADKEAEREETINYLFSIALEKIAFLPSAYQMDLWRWDVFEGKTTPENYNCHWWKLAEQFQGIEPPVDRSEEDFDVASKYHVVANVPFIRYFVSFVIQFQFHKALCQAAGQLKNNAPLHECDIYKSAEAGNLLRSMLQLGSSKPWPEAMEILTGQRNMDITALREYFAPLEDWLRAENKRTGEFIGWEKSDKMYNEEEAVKFYNNFEKQFKFYCKRNSLARWNYDANITDFNLQRKLEATAAYAKFKKDSWKELIKYQWKDFSDPELKRKFKLSSVLGSAALSDKDFKRLDAIIIAMKTTYSKAKICSFQNSTKCDLSLDPELTELLKVSRDPEELRHIWIEWRRNSGEKVKEQFKEYVALSNKAAKMNHFDNAAALWLNNYESDEFRNQINELVHQLKPLYQQLHAYVRRHLRIKYGDGVVKAKGPIPAHLLGNMWAQAWGNIADFMLPYPERQSADVTSNMIEQGYTPLQMFKLSEEFFVSLNLSAMPEMFWKKSILEKPKDGRDMVCHASAWDFCDSTDFRIRQCTVINQRDLNTVHHEMGHVQYFLQYRNQPIVFQHGANGGFHEAVGDVLALSVSTPKHLRAIGLLQEPASAADKKAEREAMINYLFSMALEKIAYLPFAYQMDLWRWDVFEGKTTPENYNCHWWRLAEKLQGIEPPVDRSEEDFDIASKYHIVADVPYIRYFVSFIIQFQFHKALCQSAGQLDNNAPLHECDIYKSTAAGNLLGSMLQLGSSKPWPDAMGVITGQRNMDASALREYFAPLEDWLRAENERTGEFIGWEKSDKLCLRTREELSKGAITTK</sequence>
<evidence type="ECO:0000256" key="4">
    <source>
        <dbReference type="ARBA" id="ARBA00022723"/>
    </source>
</evidence>
<comment type="catalytic activity">
    <reaction evidence="11">
        <text>Release of a C-terminal dipeptide, oligopeptide-|-Xaa-Yaa, when Xaa is not Pro, and Yaa is neither Asp nor Glu. Thus, conversion of angiotensin I to angiotensin II, with increase in vasoconstrictor activity, but no action on angiotensin II.</text>
        <dbReference type="EC" id="3.4.15.1"/>
    </reaction>
</comment>
<evidence type="ECO:0000256" key="12">
    <source>
        <dbReference type="ARBA" id="ARBA00039858"/>
    </source>
</evidence>
<dbReference type="PANTHER" id="PTHR10514:SF44">
    <property type="entry name" value="ANGIOTENSIN-CONVERTING ENZYME-RELATED"/>
    <property type="match status" value="1"/>
</dbReference>
<evidence type="ECO:0000256" key="5">
    <source>
        <dbReference type="ARBA" id="ARBA00022729"/>
    </source>
</evidence>
<keyword evidence="6 23" id="KW-0378">Hydrolase</keyword>
<dbReference type="GO" id="GO:0046872">
    <property type="term" value="F:metal ion binding"/>
    <property type="evidence" value="ECO:0007669"/>
    <property type="project" value="UniProtKB-KW"/>
</dbReference>
<feature type="disulfide bond" evidence="18">
    <location>
        <begin position="1143"/>
        <end position="1158"/>
    </location>
</feature>
<reference evidence="25 26" key="1">
    <citation type="submission" date="2020-04" db="EMBL/GenBank/DDBJ databases">
        <authorList>
            <person name="Alioto T."/>
            <person name="Alioto T."/>
            <person name="Gomez Garrido J."/>
        </authorList>
    </citation>
    <scope>NUCLEOTIDE SEQUENCE [LARGE SCALE GENOMIC DNA]</scope>
</reference>
<feature type="active site" description="Proton acceptor 2" evidence="15">
    <location>
        <position position="983"/>
    </location>
</feature>
<gene>
    <name evidence="25" type="ORF">CLODIP_2_CD03040</name>
</gene>
<feature type="binding site" evidence="16">
    <location>
        <position position="1127"/>
    </location>
    <ligand>
        <name>chloride</name>
        <dbReference type="ChEBI" id="CHEBI:17996"/>
        <label>1</label>
    </ligand>
</feature>
<dbReference type="CDD" id="cd06461">
    <property type="entry name" value="M2_ACE"/>
    <property type="match status" value="2"/>
</dbReference>
<evidence type="ECO:0000256" key="2">
    <source>
        <dbReference type="ARBA" id="ARBA00022645"/>
    </source>
</evidence>
<feature type="active site" description="Proton donor 1" evidence="13">
    <location>
        <position position="1118"/>
    </location>
</feature>
<feature type="active site" description="Proton donor 2" evidence="15">
    <location>
        <position position="1118"/>
    </location>
</feature>
<dbReference type="GO" id="GO:0008241">
    <property type="term" value="F:peptidyl-dipeptidase activity"/>
    <property type="evidence" value="ECO:0007669"/>
    <property type="project" value="UniProtKB-EC"/>
</dbReference>
<feature type="disulfide bond" evidence="18 22">
    <location>
        <begin position="951"/>
        <end position="969"/>
    </location>
</feature>
<dbReference type="EC" id="3.4.-.-" evidence="23"/>
<evidence type="ECO:0000256" key="24">
    <source>
        <dbReference type="SAM" id="SignalP"/>
    </source>
</evidence>
<feature type="active site" description="Proton acceptor 1" evidence="13">
    <location>
        <position position="983"/>
    </location>
</feature>
<evidence type="ECO:0000256" key="23">
    <source>
        <dbReference type="RuleBase" id="RU361144"/>
    </source>
</evidence>
<keyword evidence="10 14" id="KW-0325">Glycoprotein</keyword>
<organism evidence="25 26">
    <name type="scientific">Cloeon dipterum</name>
    <dbReference type="NCBI Taxonomy" id="197152"/>
    <lineage>
        <taxon>Eukaryota</taxon>
        <taxon>Metazoa</taxon>
        <taxon>Ecdysozoa</taxon>
        <taxon>Arthropoda</taxon>
        <taxon>Hexapoda</taxon>
        <taxon>Insecta</taxon>
        <taxon>Pterygota</taxon>
        <taxon>Palaeoptera</taxon>
        <taxon>Ephemeroptera</taxon>
        <taxon>Pisciforma</taxon>
        <taxon>Baetidae</taxon>
        <taxon>Cloeon</taxon>
    </lineage>
</organism>
<comment type="caution">
    <text evidence="22">Lacks conserved residue(s) required for the propagation of feature annotation.</text>
</comment>
<dbReference type="GO" id="GO:0004180">
    <property type="term" value="F:carboxypeptidase activity"/>
    <property type="evidence" value="ECO:0007669"/>
    <property type="project" value="UniProtKB-KW"/>
</dbReference>
<evidence type="ECO:0000256" key="9">
    <source>
        <dbReference type="ARBA" id="ARBA00023157"/>
    </source>
</evidence>
<evidence type="ECO:0000256" key="16">
    <source>
        <dbReference type="PIRSR" id="PIRSR601548-2"/>
    </source>
</evidence>
<accession>A0A8S1E1C4</accession>
<feature type="binding site" evidence="21">
    <location>
        <position position="414"/>
    </location>
    <ligand>
        <name>Zn(2+)</name>
        <dbReference type="ChEBI" id="CHEBI:29105"/>
        <label>2</label>
        <note>catalytic</note>
    </ligand>
</feature>
<feature type="glycosylation site" description="N-linked (GlcNAc...) asparagine" evidence="14">
    <location>
        <position position="72"/>
    </location>
</feature>
<evidence type="ECO:0000256" key="10">
    <source>
        <dbReference type="ARBA" id="ARBA00023180"/>
    </source>
</evidence>
<feature type="active site" description="Proton acceptor 2" evidence="20">
    <location>
        <position position="387"/>
    </location>
</feature>
<keyword evidence="9 18" id="KW-1015">Disulfide bond</keyword>
<feature type="glycosylation site" description="N-linked (GlcNAc...) asparagine" evidence="19">
    <location>
        <position position="668"/>
    </location>
</feature>
<protein>
    <recommendedName>
        <fullName evidence="12 23">Angiotensin-converting enzyme</fullName>
        <ecNumber evidence="23">3.4.-.-</ecNumber>
    </recommendedName>
</protein>
<evidence type="ECO:0000256" key="11">
    <source>
        <dbReference type="ARBA" id="ARBA00036868"/>
    </source>
</evidence>
<evidence type="ECO:0000313" key="25">
    <source>
        <dbReference type="EMBL" id="CAB3386728.1"/>
    </source>
</evidence>
<feature type="glycosylation site" description="N-linked (GlcNAc...) asparagine" evidence="19">
    <location>
        <position position="752"/>
    </location>
</feature>
<keyword evidence="8 23" id="KW-0482">Metalloprotease</keyword>
<evidence type="ECO:0000256" key="19">
    <source>
        <dbReference type="PIRSR" id="PIRSR601548-5"/>
    </source>
</evidence>
<dbReference type="InterPro" id="IPR001548">
    <property type="entry name" value="Peptidase_M2"/>
</dbReference>
<evidence type="ECO:0000256" key="22">
    <source>
        <dbReference type="PROSITE-ProRule" id="PRU01355"/>
    </source>
</evidence>
<dbReference type="GO" id="GO:0008237">
    <property type="term" value="F:metallopeptidase activity"/>
    <property type="evidence" value="ECO:0007669"/>
    <property type="project" value="UniProtKB-KW"/>
</dbReference>
<feature type="active site" description="Proton acceptor 1" evidence="15">
    <location>
        <position position="387"/>
    </location>
</feature>
<feature type="chain" id="PRO_5035893485" description="Angiotensin-converting enzyme" evidence="24">
    <location>
        <begin position="20"/>
        <end position="1246"/>
    </location>
</feature>
<feature type="disulfide bond" evidence="22">
    <location>
        <begin position="355"/>
        <end position="373"/>
    </location>
</feature>
<evidence type="ECO:0000256" key="17">
    <source>
        <dbReference type="PIRSR" id="PIRSR601548-3"/>
    </source>
</evidence>
<evidence type="ECO:0000256" key="20">
    <source>
        <dbReference type="PIRSR" id="PIRSR601548-6"/>
    </source>
</evidence>
<evidence type="ECO:0000256" key="21">
    <source>
        <dbReference type="PIRSR" id="PIRSR601548-8"/>
    </source>
</evidence>
<feature type="binding site" evidence="17">
    <location>
        <position position="1010"/>
    </location>
    <ligand>
        <name>Zn(2+)</name>
        <dbReference type="ChEBI" id="CHEBI:29105"/>
        <label>1</label>
        <note>catalytic</note>
    </ligand>
</feature>
<feature type="binding site" evidence="21">
    <location>
        <position position="386"/>
    </location>
    <ligand>
        <name>Zn(2+)</name>
        <dbReference type="ChEBI" id="CHEBI:29105"/>
        <label>2</label>
        <note>catalytic</note>
    </ligand>
</feature>
<comment type="similarity">
    <text evidence="1 22 23">Belongs to the peptidase M2 family.</text>
</comment>
<dbReference type="PANTHER" id="PTHR10514">
    <property type="entry name" value="ANGIOTENSIN-CONVERTING ENZYME"/>
    <property type="match status" value="1"/>
</dbReference>
<evidence type="ECO:0000256" key="3">
    <source>
        <dbReference type="ARBA" id="ARBA00022670"/>
    </source>
</evidence>
<evidence type="ECO:0000256" key="18">
    <source>
        <dbReference type="PIRSR" id="PIRSR601548-4"/>
    </source>
</evidence>
<dbReference type="PRINTS" id="PR00791">
    <property type="entry name" value="PEPDIPTASEA"/>
</dbReference>
<dbReference type="GO" id="GO:0005886">
    <property type="term" value="C:plasma membrane"/>
    <property type="evidence" value="ECO:0007669"/>
    <property type="project" value="TreeGrafter"/>
</dbReference>
<keyword evidence="2 23" id="KW-0121">Carboxypeptidase</keyword>
<keyword evidence="26" id="KW-1185">Reference proteome</keyword>
<dbReference type="GO" id="GO:0005615">
    <property type="term" value="C:extracellular space"/>
    <property type="evidence" value="ECO:0007669"/>
    <property type="project" value="TreeGrafter"/>
</dbReference>
<feature type="disulfide bond" evidence="22">
    <location>
        <begin position="152"/>
        <end position="160"/>
    </location>
</feature>
<evidence type="ECO:0000256" key="7">
    <source>
        <dbReference type="ARBA" id="ARBA00022833"/>
    </source>
</evidence>
<feature type="signal peptide" evidence="24">
    <location>
        <begin position="1"/>
        <end position="19"/>
    </location>
</feature>
<feature type="binding site" evidence="16">
    <location>
        <position position="823"/>
    </location>
    <ligand>
        <name>chloride</name>
        <dbReference type="ChEBI" id="CHEBI:17996"/>
        <label>1</label>
    </ligand>
</feature>
<dbReference type="AlphaFoldDB" id="A0A8S1E1C4"/>
<feature type="disulfide bond" evidence="22">
    <location>
        <begin position="748"/>
        <end position="756"/>
    </location>
</feature>
<dbReference type="Gene3D" id="1.10.1370.30">
    <property type="match status" value="2"/>
</dbReference>
<feature type="binding site" evidence="17">
    <location>
        <position position="986"/>
    </location>
    <ligand>
        <name>Zn(2+)</name>
        <dbReference type="ChEBI" id="CHEBI:29105"/>
        <label>1</label>
        <note>catalytic</note>
    </ligand>
</feature>
<evidence type="ECO:0000256" key="6">
    <source>
        <dbReference type="ARBA" id="ARBA00022801"/>
    </source>
</evidence>
<evidence type="ECO:0000256" key="14">
    <source>
        <dbReference type="PIRSR" id="PIRSR601548-10"/>
    </source>
</evidence>
<name>A0A8S1E1C4_9INSE</name>
<comment type="caution">
    <text evidence="25">The sequence shown here is derived from an EMBL/GenBank/DDBJ whole genome shotgun (WGS) entry which is preliminary data.</text>
</comment>
<feature type="glycosylation site" description="N-linked (GlcNAc...) asparagine; partial" evidence="14">
    <location>
        <position position="598"/>
    </location>
</feature>
<evidence type="ECO:0000313" key="26">
    <source>
        <dbReference type="Proteomes" id="UP000494165"/>
    </source>
</evidence>
<keyword evidence="5 24" id="KW-0732">Signal</keyword>
<dbReference type="Pfam" id="PF01401">
    <property type="entry name" value="Peptidase_M2"/>
    <property type="match status" value="2"/>
</dbReference>
<keyword evidence="3 23" id="KW-0645">Protease</keyword>
<feature type="binding site" evidence="17">
    <location>
        <position position="982"/>
    </location>
    <ligand>
        <name>Zn(2+)</name>
        <dbReference type="ChEBI" id="CHEBI:29105"/>
        <label>1</label>
        <note>catalytic</note>
    </ligand>
</feature>
<dbReference type="GO" id="GO:0006508">
    <property type="term" value="P:proteolysis"/>
    <property type="evidence" value="ECO:0007669"/>
    <property type="project" value="UniProtKB-KW"/>
</dbReference>
<dbReference type="EMBL" id="CADEPI010000503">
    <property type="protein sequence ID" value="CAB3386728.1"/>
    <property type="molecule type" value="Genomic_DNA"/>
</dbReference>
<keyword evidence="7 17" id="KW-0862">Zinc</keyword>
<dbReference type="Proteomes" id="UP000494165">
    <property type="component" value="Unassembled WGS sequence"/>
</dbReference>
<comment type="cofactor">
    <cofactor evidence="23">
        <name>Zn(2+)</name>
        <dbReference type="ChEBI" id="CHEBI:29105"/>
    </cofactor>
    <text evidence="23">Binds 2 Zn(2+) ions per subunit.</text>
</comment>
<dbReference type="OrthoDB" id="10029630at2759"/>
<dbReference type="PROSITE" id="PS52011">
    <property type="entry name" value="PEPTIDASE_M2"/>
    <property type="match status" value="2"/>
</dbReference>
<proteinExistence type="inferred from homology"/>
<keyword evidence="4 17" id="KW-0479">Metal-binding</keyword>
<evidence type="ECO:0000256" key="15">
    <source>
        <dbReference type="PIRSR" id="PIRSR601548-11"/>
    </source>
</evidence>
<feature type="binding site" evidence="21">
    <location>
        <position position="390"/>
    </location>
    <ligand>
        <name>Zn(2+)</name>
        <dbReference type="ChEBI" id="CHEBI:29105"/>
        <label>2</label>
        <note>catalytic</note>
    </ligand>
</feature>